<dbReference type="AlphaFoldDB" id="A0A7J7G747"/>
<dbReference type="PROSITE" id="PS00108">
    <property type="entry name" value="PROTEIN_KINASE_ST"/>
    <property type="match status" value="1"/>
</dbReference>
<dbReference type="GO" id="GO:0004674">
    <property type="term" value="F:protein serine/threonine kinase activity"/>
    <property type="evidence" value="ECO:0007669"/>
    <property type="project" value="UniProtKB-KW"/>
</dbReference>
<dbReference type="SUPFAM" id="SSF56112">
    <property type="entry name" value="Protein kinase-like (PK-like)"/>
    <property type="match status" value="1"/>
</dbReference>
<keyword evidence="2" id="KW-0808">Transferase</keyword>
<proteinExistence type="inferred from homology"/>
<evidence type="ECO:0000313" key="10">
    <source>
        <dbReference type="EMBL" id="KAF5936569.1"/>
    </source>
</evidence>
<evidence type="ECO:0000256" key="2">
    <source>
        <dbReference type="ARBA" id="ARBA00022679"/>
    </source>
</evidence>
<evidence type="ECO:0000256" key="3">
    <source>
        <dbReference type="ARBA" id="ARBA00022741"/>
    </source>
</evidence>
<keyword evidence="11" id="KW-1185">Reference proteome</keyword>
<dbReference type="FunFam" id="1.10.510.10:FF:000317">
    <property type="entry name" value="PTI1-like tyrosine-protein kinase At3g15890"/>
    <property type="match status" value="1"/>
</dbReference>
<dbReference type="Gene3D" id="3.30.200.20">
    <property type="entry name" value="Phosphorylase Kinase, domain 1"/>
    <property type="match status" value="1"/>
</dbReference>
<sequence>MGSSSSCCGSEKVDERMTIGAVGNSSSTWRIFTYKELQVATNGFSEDNKLGEGGFGSVYWGRTADGLQIAVKKLKSMNSKAEMEFAVEVEVLGRVRHKNLLGLRGYCAGGAEQRLIVYDYMPNLSLLSHLHGQFAGQVHLDWKRRMNIIIGSAQGLLYLHHEVTPHIIHRDIKASNVLLDSNFEPLVADFGFAKLIPEGVSHMTTRVKGTLGYLAPEYAMWGKVSESCDVYSFGILLLEILTGRKPIEKLSGGVKRTITEWAEPLILKGRFKELVDPKLRGNFDENQLKQGIHVAALCMQSEAEKRPTMKEVVGLLKGYDSKSKEMQLRIESIRYEEGLMAKDQDSDDENGGGSPYDESSAAYGVFGAMDVQKMQDPYKQYGDKRIAKHG</sequence>
<dbReference type="InterPro" id="IPR011009">
    <property type="entry name" value="Kinase-like_dom_sf"/>
</dbReference>
<keyword evidence="4" id="KW-0418">Kinase</keyword>
<evidence type="ECO:0000256" key="6">
    <source>
        <dbReference type="PROSITE-ProRule" id="PRU10141"/>
    </source>
</evidence>
<evidence type="ECO:0000256" key="7">
    <source>
        <dbReference type="RuleBase" id="RU000304"/>
    </source>
</evidence>
<dbReference type="GO" id="GO:0005524">
    <property type="term" value="F:ATP binding"/>
    <property type="evidence" value="ECO:0007669"/>
    <property type="project" value="UniProtKB-UniRule"/>
</dbReference>
<feature type="binding site" evidence="6">
    <location>
        <position position="73"/>
    </location>
    <ligand>
        <name>ATP</name>
        <dbReference type="ChEBI" id="CHEBI:30616"/>
    </ligand>
</feature>
<evidence type="ECO:0000313" key="11">
    <source>
        <dbReference type="Proteomes" id="UP000593564"/>
    </source>
</evidence>
<reference evidence="10 11" key="2">
    <citation type="submission" date="2020-07" db="EMBL/GenBank/DDBJ databases">
        <title>Genome assembly of wild tea tree DASZ reveals pedigree and selection history of tea varieties.</title>
        <authorList>
            <person name="Zhang W."/>
        </authorList>
    </citation>
    <scope>NUCLEOTIDE SEQUENCE [LARGE SCALE GENOMIC DNA]</scope>
    <source>
        <strain evidence="11">cv. G240</strain>
        <tissue evidence="10">Leaf</tissue>
    </source>
</reference>
<dbReference type="PROSITE" id="PS00107">
    <property type="entry name" value="PROTEIN_KINASE_ATP"/>
    <property type="match status" value="1"/>
</dbReference>
<keyword evidence="1 7" id="KW-0723">Serine/threonine-protein kinase</keyword>
<dbReference type="InterPro" id="IPR000719">
    <property type="entry name" value="Prot_kinase_dom"/>
</dbReference>
<keyword evidence="3 6" id="KW-0547">Nucleotide-binding</keyword>
<evidence type="ECO:0000256" key="5">
    <source>
        <dbReference type="ARBA" id="ARBA00022840"/>
    </source>
</evidence>
<dbReference type="Gene3D" id="1.10.510.10">
    <property type="entry name" value="Transferase(Phosphotransferase) domain 1"/>
    <property type="match status" value="1"/>
</dbReference>
<dbReference type="InterPro" id="IPR008271">
    <property type="entry name" value="Ser/Thr_kinase_AS"/>
</dbReference>
<dbReference type="FunFam" id="3.30.200.20:FF:000406">
    <property type="entry name" value="PTI1-like tyrosine-protein kinase At3g15890"/>
    <property type="match status" value="1"/>
</dbReference>
<accession>A0A7J7G747</accession>
<dbReference type="PROSITE" id="PS50011">
    <property type="entry name" value="PROTEIN_KINASE_DOM"/>
    <property type="match status" value="1"/>
</dbReference>
<gene>
    <name evidence="10" type="ORF">HYC85_024075</name>
</gene>
<dbReference type="CDD" id="cd14066">
    <property type="entry name" value="STKc_IRAK"/>
    <property type="match status" value="1"/>
</dbReference>
<evidence type="ECO:0000256" key="8">
    <source>
        <dbReference type="SAM" id="MobiDB-lite"/>
    </source>
</evidence>
<dbReference type="InterPro" id="IPR017441">
    <property type="entry name" value="Protein_kinase_ATP_BS"/>
</dbReference>
<feature type="domain" description="Protein kinase" evidence="9">
    <location>
        <begin position="44"/>
        <end position="319"/>
    </location>
</feature>
<dbReference type="PANTHER" id="PTHR47989:SF20">
    <property type="entry name" value="PROTEIN KINASE DOMAIN-CONTAINING PROTEIN"/>
    <property type="match status" value="1"/>
</dbReference>
<evidence type="ECO:0000259" key="9">
    <source>
        <dbReference type="PROSITE" id="PS50011"/>
    </source>
</evidence>
<comment type="similarity">
    <text evidence="7">Belongs to the protein kinase superfamily.</text>
</comment>
<name>A0A7J7G747_CAMSI</name>
<protein>
    <recommendedName>
        <fullName evidence="9">Protein kinase domain-containing protein</fullName>
    </recommendedName>
</protein>
<dbReference type="SMART" id="SM00220">
    <property type="entry name" value="S_TKc"/>
    <property type="match status" value="1"/>
</dbReference>
<reference evidence="11" key="1">
    <citation type="journal article" date="2020" name="Nat. Commun.">
        <title>Genome assembly of wild tea tree DASZ reveals pedigree and selection history of tea varieties.</title>
        <authorList>
            <person name="Zhang W."/>
            <person name="Zhang Y."/>
            <person name="Qiu H."/>
            <person name="Guo Y."/>
            <person name="Wan H."/>
            <person name="Zhang X."/>
            <person name="Scossa F."/>
            <person name="Alseekh S."/>
            <person name="Zhang Q."/>
            <person name="Wang P."/>
            <person name="Xu L."/>
            <person name="Schmidt M.H."/>
            <person name="Jia X."/>
            <person name="Li D."/>
            <person name="Zhu A."/>
            <person name="Guo F."/>
            <person name="Chen W."/>
            <person name="Ni D."/>
            <person name="Usadel B."/>
            <person name="Fernie A.R."/>
            <person name="Wen W."/>
        </authorList>
    </citation>
    <scope>NUCLEOTIDE SEQUENCE [LARGE SCALE GENOMIC DNA]</scope>
    <source>
        <strain evidence="11">cv. G240</strain>
    </source>
</reference>
<dbReference type="Proteomes" id="UP000593564">
    <property type="component" value="Unassembled WGS sequence"/>
</dbReference>
<evidence type="ECO:0000256" key="1">
    <source>
        <dbReference type="ARBA" id="ARBA00022527"/>
    </source>
</evidence>
<dbReference type="Pfam" id="PF07714">
    <property type="entry name" value="PK_Tyr_Ser-Thr"/>
    <property type="match status" value="1"/>
</dbReference>
<feature type="region of interest" description="Disordered" evidence="8">
    <location>
        <begin position="339"/>
        <end position="359"/>
    </location>
</feature>
<dbReference type="PANTHER" id="PTHR47989">
    <property type="entry name" value="OS01G0750732 PROTEIN"/>
    <property type="match status" value="1"/>
</dbReference>
<dbReference type="InterPro" id="IPR001245">
    <property type="entry name" value="Ser-Thr/Tyr_kinase_cat_dom"/>
</dbReference>
<evidence type="ECO:0000256" key="4">
    <source>
        <dbReference type="ARBA" id="ARBA00022777"/>
    </source>
</evidence>
<dbReference type="EMBL" id="JACBKZ010000012">
    <property type="protein sequence ID" value="KAF5936569.1"/>
    <property type="molecule type" value="Genomic_DNA"/>
</dbReference>
<organism evidence="10 11">
    <name type="scientific">Camellia sinensis</name>
    <name type="common">Tea plant</name>
    <name type="synonym">Thea sinensis</name>
    <dbReference type="NCBI Taxonomy" id="4442"/>
    <lineage>
        <taxon>Eukaryota</taxon>
        <taxon>Viridiplantae</taxon>
        <taxon>Streptophyta</taxon>
        <taxon>Embryophyta</taxon>
        <taxon>Tracheophyta</taxon>
        <taxon>Spermatophyta</taxon>
        <taxon>Magnoliopsida</taxon>
        <taxon>eudicotyledons</taxon>
        <taxon>Gunneridae</taxon>
        <taxon>Pentapetalae</taxon>
        <taxon>asterids</taxon>
        <taxon>Ericales</taxon>
        <taxon>Theaceae</taxon>
        <taxon>Camellia</taxon>
    </lineage>
</organism>
<keyword evidence="5 6" id="KW-0067">ATP-binding</keyword>
<comment type="caution">
    <text evidence="10">The sequence shown here is derived from an EMBL/GenBank/DDBJ whole genome shotgun (WGS) entry which is preliminary data.</text>
</comment>